<feature type="region of interest" description="Disordered" evidence="1">
    <location>
        <begin position="97"/>
        <end position="191"/>
    </location>
</feature>
<sequence>MKFPVLPLVSFLTPFLADRGPVSQPWLNTHPYYHGTGIQSGTRNPLMTHAVTEFPYPIVTGGGYPTHTPKGPYPSGTSVPAAAVIGKGAQHLELWPSDWDSHKSHPHLSSTQVGAIAPTGTSDKDEVYVEKPGEATIATGNKPNSPVQKATETGNQYNSAPSEIDEGPENSVEQNIDDALEPLRDLHEDLV</sequence>
<feature type="compositionally biased region" description="Basic and acidic residues" evidence="1">
    <location>
        <begin position="122"/>
        <end position="133"/>
    </location>
</feature>
<accession>A0A4Z1PGD7</accession>
<evidence type="ECO:0000313" key="3">
    <source>
        <dbReference type="EMBL" id="TID28003.1"/>
    </source>
</evidence>
<dbReference type="AlphaFoldDB" id="A0A4Z1PGD7"/>
<dbReference type="Proteomes" id="UP000298493">
    <property type="component" value="Unassembled WGS sequence"/>
</dbReference>
<proteinExistence type="predicted"/>
<evidence type="ECO:0000256" key="1">
    <source>
        <dbReference type="SAM" id="MobiDB-lite"/>
    </source>
</evidence>
<keyword evidence="2" id="KW-0732">Signal</keyword>
<keyword evidence="4" id="KW-1185">Reference proteome</keyword>
<gene>
    <name evidence="3" type="ORF">E6O75_ATG00770</name>
</gene>
<feature type="chain" id="PRO_5021414594" evidence="2">
    <location>
        <begin position="18"/>
        <end position="191"/>
    </location>
</feature>
<feature type="compositionally biased region" description="Basic and acidic residues" evidence="1">
    <location>
        <begin position="181"/>
        <end position="191"/>
    </location>
</feature>
<organism evidence="3 4">
    <name type="scientific">Venturia nashicola</name>
    <dbReference type="NCBI Taxonomy" id="86259"/>
    <lineage>
        <taxon>Eukaryota</taxon>
        <taxon>Fungi</taxon>
        <taxon>Dikarya</taxon>
        <taxon>Ascomycota</taxon>
        <taxon>Pezizomycotina</taxon>
        <taxon>Dothideomycetes</taxon>
        <taxon>Pleosporomycetidae</taxon>
        <taxon>Venturiales</taxon>
        <taxon>Venturiaceae</taxon>
        <taxon>Venturia</taxon>
    </lineage>
</organism>
<evidence type="ECO:0000313" key="4">
    <source>
        <dbReference type="Proteomes" id="UP000298493"/>
    </source>
</evidence>
<reference evidence="3 4" key="1">
    <citation type="submission" date="2019-04" db="EMBL/GenBank/DDBJ databases">
        <title>High contiguity whole genome sequence and gene annotation resource for two Venturia nashicola isolates.</title>
        <authorList>
            <person name="Prokchorchik M."/>
            <person name="Won K."/>
            <person name="Lee Y."/>
            <person name="Choi E.D."/>
            <person name="Segonzac C."/>
            <person name="Sohn K.H."/>
        </authorList>
    </citation>
    <scope>NUCLEOTIDE SEQUENCE [LARGE SCALE GENOMIC DNA]</scope>
    <source>
        <strain evidence="3 4">PRI2</strain>
    </source>
</reference>
<feature type="signal peptide" evidence="2">
    <location>
        <begin position="1"/>
        <end position="17"/>
    </location>
</feature>
<feature type="compositionally biased region" description="Polar residues" evidence="1">
    <location>
        <begin position="138"/>
        <end position="161"/>
    </location>
</feature>
<name>A0A4Z1PGD7_9PEZI</name>
<protein>
    <submittedName>
        <fullName evidence="3">Uncharacterized protein</fullName>
    </submittedName>
</protein>
<comment type="caution">
    <text evidence="3">The sequence shown here is derived from an EMBL/GenBank/DDBJ whole genome shotgun (WGS) entry which is preliminary data.</text>
</comment>
<evidence type="ECO:0000256" key="2">
    <source>
        <dbReference type="SAM" id="SignalP"/>
    </source>
</evidence>
<dbReference type="EMBL" id="SNSC02000001">
    <property type="protein sequence ID" value="TID28003.1"/>
    <property type="molecule type" value="Genomic_DNA"/>
</dbReference>